<dbReference type="AlphaFoldDB" id="L0JQW6"/>
<organism evidence="2 3">
    <name type="scientific">Natrinema pellirubrum (strain DSM 15624 / CIP 106293 / JCM 10476 / NCIMB 786 / 157)</name>
    <dbReference type="NCBI Taxonomy" id="797303"/>
    <lineage>
        <taxon>Archaea</taxon>
        <taxon>Methanobacteriati</taxon>
        <taxon>Methanobacteriota</taxon>
        <taxon>Stenosarchaea group</taxon>
        <taxon>Halobacteria</taxon>
        <taxon>Halobacteriales</taxon>
        <taxon>Natrialbaceae</taxon>
        <taxon>Natrinema</taxon>
    </lineage>
</organism>
<evidence type="ECO:0000256" key="1">
    <source>
        <dbReference type="SAM" id="MobiDB-lite"/>
    </source>
</evidence>
<dbReference type="EMBL" id="CP003373">
    <property type="protein sequence ID" value="AGB33644.1"/>
    <property type="molecule type" value="Genomic_DNA"/>
</dbReference>
<proteinExistence type="predicted"/>
<keyword evidence="2" id="KW-0614">Plasmid</keyword>
<sequence>MESQQWGWRCVVCRIQEGRGKRRMNAVPSYTVDRETAATLREWLFEHAVEKHGESEISEPLAELAAAIDGVLYEEAEAVELGAWAQTDPLGHRDASHVNSSSVDGSRSDDAREPAEPGVLDGGVSKPNRIFETLPDSAWQLDHDQSETPREDTSTSTAASNPHPRRQHHRPSVRYRTTFECSVCSGIREVETPLRVCAFVDECTRCGAVARFTAGGIPTPLKKD</sequence>
<evidence type="ECO:0000313" key="2">
    <source>
        <dbReference type="EMBL" id="AGB33644.1"/>
    </source>
</evidence>
<evidence type="ECO:0000313" key="3">
    <source>
        <dbReference type="Proteomes" id="UP000010843"/>
    </source>
</evidence>
<protein>
    <submittedName>
        <fullName evidence="2">Uncharacterized protein</fullName>
    </submittedName>
</protein>
<accession>L0JQW6</accession>
<dbReference type="eggNOG" id="ENOG502N5MA">
    <property type="taxonomic scope" value="Archaea"/>
</dbReference>
<reference evidence="3" key="1">
    <citation type="submission" date="2012-02" db="EMBL/GenBank/DDBJ databases">
        <title>Complete sequence of plasmid 1 of Natrinema pellirubrum DSM 15624.</title>
        <authorList>
            <person name="Lucas S."/>
            <person name="Han J."/>
            <person name="Lapidus A."/>
            <person name="Cheng J.-F."/>
            <person name="Goodwin L."/>
            <person name="Pitluck S."/>
            <person name="Peters L."/>
            <person name="Teshima H."/>
            <person name="Detter J.C."/>
            <person name="Han C."/>
            <person name="Tapia R."/>
            <person name="Land M."/>
            <person name="Hauser L."/>
            <person name="Kyrpides N."/>
            <person name="Ivanova N."/>
            <person name="Pagani I."/>
            <person name="Sproer C."/>
            <person name="Anderson I."/>
            <person name="Woyke T."/>
        </authorList>
    </citation>
    <scope>NUCLEOTIDE SEQUENCE [LARGE SCALE GENOMIC DNA]</scope>
    <source>
        <strain evidence="3">DSM 15624 / JCM 10476 / NCIMB 786</strain>
        <plasmid evidence="3">pNATPE01</plasmid>
    </source>
</reference>
<gene>
    <name evidence="2" type="ordered locus">Natpe_3887</name>
</gene>
<dbReference type="Proteomes" id="UP000010843">
    <property type="component" value="Plasmid pNATPE01"/>
</dbReference>
<feature type="compositionally biased region" description="Basic and acidic residues" evidence="1">
    <location>
        <begin position="106"/>
        <end position="115"/>
    </location>
</feature>
<dbReference type="KEGG" id="npe:Natpe_3887"/>
<name>L0JQW6_NATP1</name>
<feature type="compositionally biased region" description="Basic and acidic residues" evidence="1">
    <location>
        <begin position="141"/>
        <end position="153"/>
    </location>
</feature>
<dbReference type="HOGENOM" id="CLU_1232798_0_0_2"/>
<feature type="region of interest" description="Disordered" evidence="1">
    <location>
        <begin position="89"/>
        <end position="172"/>
    </location>
</feature>
<feature type="compositionally biased region" description="Basic residues" evidence="1">
    <location>
        <begin position="163"/>
        <end position="172"/>
    </location>
</feature>
<geneLocation type="plasmid" evidence="2 3">
    <name>pNATPE01</name>
</geneLocation>